<dbReference type="Proteomes" id="UP000248987">
    <property type="component" value="Unassembled WGS sequence"/>
</dbReference>
<dbReference type="InterPro" id="IPR024467">
    <property type="entry name" value="Xre/MbcA/ParS-like_toxin-bd"/>
</dbReference>
<feature type="domain" description="Antitoxin Xre/MbcA/ParS-like toxin-binding" evidence="1">
    <location>
        <begin position="128"/>
        <end position="176"/>
    </location>
</feature>
<comment type="caution">
    <text evidence="3">The sequence shown here is derived from an EMBL/GenBank/DDBJ whole genome shotgun (WGS) entry which is preliminary data.</text>
</comment>
<dbReference type="Pfam" id="PF09722">
    <property type="entry name" value="Xre_MbcA_ParS_C"/>
    <property type="match status" value="1"/>
</dbReference>
<dbReference type="EMBL" id="QLLQ01000027">
    <property type="protein sequence ID" value="RAJ18662.1"/>
    <property type="molecule type" value="Genomic_DNA"/>
</dbReference>
<name>A0A327RRR4_9FLAO</name>
<dbReference type="InterPro" id="IPR011979">
    <property type="entry name" value="Antitox_Xre"/>
</dbReference>
<dbReference type="InterPro" id="IPR046847">
    <property type="entry name" value="Xre-like_HTH"/>
</dbReference>
<keyword evidence="4" id="KW-1185">Reference proteome</keyword>
<proteinExistence type="predicted"/>
<accession>A0A327RRR4</accession>
<evidence type="ECO:0000313" key="3">
    <source>
        <dbReference type="EMBL" id="RAJ18662.1"/>
    </source>
</evidence>
<dbReference type="GO" id="GO:0003677">
    <property type="term" value="F:DNA binding"/>
    <property type="evidence" value="ECO:0007669"/>
    <property type="project" value="InterPro"/>
</dbReference>
<reference evidence="3 4" key="1">
    <citation type="submission" date="2018-06" db="EMBL/GenBank/DDBJ databases">
        <title>Genomic Encyclopedia of Archaeal and Bacterial Type Strains, Phase II (KMG-II): from individual species to whole genera.</title>
        <authorList>
            <person name="Goeker M."/>
        </authorList>
    </citation>
    <scope>NUCLEOTIDE SEQUENCE [LARGE SCALE GENOMIC DNA]</scope>
    <source>
        <strain evidence="3 4">DSM 12408</strain>
    </source>
</reference>
<evidence type="ECO:0000259" key="1">
    <source>
        <dbReference type="Pfam" id="PF09722"/>
    </source>
</evidence>
<dbReference type="Pfam" id="PF20432">
    <property type="entry name" value="Xre-like-HTH"/>
    <property type="match status" value="1"/>
</dbReference>
<organism evidence="3 4">
    <name type="scientific">Gelidibacter algens</name>
    <dbReference type="NCBI Taxonomy" id="49280"/>
    <lineage>
        <taxon>Bacteria</taxon>
        <taxon>Pseudomonadati</taxon>
        <taxon>Bacteroidota</taxon>
        <taxon>Flavobacteriia</taxon>
        <taxon>Flavobacteriales</taxon>
        <taxon>Flavobacteriaceae</taxon>
        <taxon>Gelidibacter</taxon>
    </lineage>
</organism>
<evidence type="ECO:0000259" key="2">
    <source>
        <dbReference type="Pfam" id="PF20432"/>
    </source>
</evidence>
<dbReference type="NCBIfam" id="TIGR02293">
    <property type="entry name" value="TAS_TIGR02293"/>
    <property type="match status" value="1"/>
</dbReference>
<sequence length="179" mass="20000">MTKIPIFMSNVVNMKSTSEVIIQNLAQEPEAFCGLQNKYQRMVSVLGGSVAVGYTINNDIDLIEISRKGLPKSIIQTLSTILSISMEKMSQLLHISHRTIQRKNDSDLLNINSTEQVLEIAEVISRGIDVLGSLDAFTSWLHSEVRHLDYQKPIDYLDTSFGTTLIKDALGRIEQGVYS</sequence>
<feature type="domain" description="Antitoxin Xre-like helix-turn-helix" evidence="2">
    <location>
        <begin position="61"/>
        <end position="121"/>
    </location>
</feature>
<gene>
    <name evidence="3" type="ORF">LX77_03765</name>
</gene>
<dbReference type="AlphaFoldDB" id="A0A327RRR4"/>
<protein>
    <submittedName>
        <fullName evidence="3">Putative toxin-antitoxin system antitoxin component (TIGR02293 family)</fullName>
    </submittedName>
</protein>
<evidence type="ECO:0000313" key="4">
    <source>
        <dbReference type="Proteomes" id="UP000248987"/>
    </source>
</evidence>